<keyword evidence="3 6" id="KW-0732">Signal</keyword>
<name>A0ABP0G428_CLALP</name>
<accession>A0ABP0G428</accession>
<feature type="chain" id="PRO_5046689703" evidence="6">
    <location>
        <begin position="18"/>
        <end position="774"/>
    </location>
</feature>
<reference evidence="7 8" key="1">
    <citation type="submission" date="2024-02" db="EMBL/GenBank/DDBJ databases">
        <authorList>
            <person name="Daric V."/>
            <person name="Darras S."/>
        </authorList>
    </citation>
    <scope>NUCLEOTIDE SEQUENCE [LARGE SCALE GENOMIC DNA]</scope>
</reference>
<comment type="subcellular location">
    <subcellularLocation>
        <location evidence="1">Secreted</location>
    </subcellularLocation>
</comment>
<evidence type="ECO:0000313" key="8">
    <source>
        <dbReference type="Proteomes" id="UP001642483"/>
    </source>
</evidence>
<dbReference type="PANTHER" id="PTHR22906">
    <property type="entry name" value="PROPERDIN"/>
    <property type="match status" value="1"/>
</dbReference>
<dbReference type="SUPFAM" id="SSF82895">
    <property type="entry name" value="TSP-1 type 1 repeat"/>
    <property type="match status" value="3"/>
</dbReference>
<evidence type="ECO:0000256" key="4">
    <source>
        <dbReference type="ARBA" id="ARBA00022737"/>
    </source>
</evidence>
<dbReference type="EMBL" id="CAWYQH010000102">
    <property type="protein sequence ID" value="CAK8686573.1"/>
    <property type="molecule type" value="Genomic_DNA"/>
</dbReference>
<organism evidence="7 8">
    <name type="scientific">Clavelina lepadiformis</name>
    <name type="common">Light-bulb sea squirt</name>
    <name type="synonym">Ascidia lepadiformis</name>
    <dbReference type="NCBI Taxonomy" id="159417"/>
    <lineage>
        <taxon>Eukaryota</taxon>
        <taxon>Metazoa</taxon>
        <taxon>Chordata</taxon>
        <taxon>Tunicata</taxon>
        <taxon>Ascidiacea</taxon>
        <taxon>Aplousobranchia</taxon>
        <taxon>Clavelinidae</taxon>
        <taxon>Clavelina</taxon>
    </lineage>
</organism>
<sequence>MKRIVVVLCLVLSLTRAQQEDCDRNNEVAIATYGQCVEADALDCTHTCTGTPIVDEVNCTLASHCCFINKQCKLKTIVNPRAVTVATVDLPDVQAQLLKELQQAKIETVEDDKVTERGLSILPPFLPPSGPGGFPPTGPGGFPPTGPGGFPGFYPPRLPSHCAKFPDNCPVNHGPQIDLRPPVNVPYCQRIPCSQSNPLLDQDLHQCIRQPGCAFDYELFQYRSILRQAVLPGVPVCHLAVRNRVFQQKANEFVQQYGSWNPLLTKCLIKEYQSEIFGGSPGCYMINVLEHFGHYPKRAGWSTITESECYLIDGCWKITNTGGTCVYPLELNHVTVRSGNDEEDSQLPDPRGLYGVPSCMPFNSAATGAEFLSSYHTCLATGCAINVDRNTYWQQLYSLGTDLPLHLQQTYLNMIYSGQVRADNFKEILEQLKASSGFGNVFSTHTFPVGSIDPLIAYSLNLTSSQPRHLQFPNVGAQNPNLHSSLLGGLGGQGSIPGFGNLGGQFPHGFYPGHHQPACPYKPVKYINLPPLSGSFEGCCEKPLCYIPRPQIYHPFSGVSSYLTYWSAWSQCSVSCGGGKQTRTRTCVGGKCPKGHQTEQTKYCNENPCPYYHEWTDFSSCSVSCGGGVRTRSRVCSVTDQCQGISTETTPCKPGACPTYNYGEWTPCSAEYGEGQKQRTVSCLNGGAYGCPADRIEYEECAVYYGNVVHQTGVCNPNTCMKTSRPQCVTDNGSPGYCEPSQMRPRSVPCIDNLVCYCKAYPTAFGCNRSLNLP</sequence>
<evidence type="ECO:0000256" key="6">
    <source>
        <dbReference type="SAM" id="SignalP"/>
    </source>
</evidence>
<dbReference type="InterPro" id="IPR036383">
    <property type="entry name" value="TSP1_rpt_sf"/>
</dbReference>
<dbReference type="Gene3D" id="2.20.100.10">
    <property type="entry name" value="Thrombospondin type-1 (TSP1) repeat"/>
    <property type="match status" value="3"/>
</dbReference>
<dbReference type="InterPro" id="IPR000884">
    <property type="entry name" value="TSP1_rpt"/>
</dbReference>
<dbReference type="PROSITE" id="PS50092">
    <property type="entry name" value="TSP1"/>
    <property type="match status" value="3"/>
</dbReference>
<feature type="signal peptide" evidence="6">
    <location>
        <begin position="1"/>
        <end position="17"/>
    </location>
</feature>
<keyword evidence="5" id="KW-1015">Disulfide bond</keyword>
<keyword evidence="4" id="KW-0677">Repeat</keyword>
<keyword evidence="2" id="KW-0964">Secreted</keyword>
<dbReference type="InterPro" id="IPR052065">
    <property type="entry name" value="Compl_asym_regulator"/>
</dbReference>
<evidence type="ECO:0000313" key="7">
    <source>
        <dbReference type="EMBL" id="CAK8686573.1"/>
    </source>
</evidence>
<gene>
    <name evidence="7" type="ORF">CVLEPA_LOCUS18493</name>
</gene>
<comment type="caution">
    <text evidence="7">The sequence shown here is derived from an EMBL/GenBank/DDBJ whole genome shotgun (WGS) entry which is preliminary data.</text>
</comment>
<dbReference type="SMART" id="SM00209">
    <property type="entry name" value="TSP1"/>
    <property type="match status" value="3"/>
</dbReference>
<proteinExistence type="predicted"/>
<evidence type="ECO:0000256" key="3">
    <source>
        <dbReference type="ARBA" id="ARBA00022729"/>
    </source>
</evidence>
<dbReference type="PANTHER" id="PTHR22906:SF43">
    <property type="entry name" value="PROPERDIN"/>
    <property type="match status" value="1"/>
</dbReference>
<dbReference type="Proteomes" id="UP001642483">
    <property type="component" value="Unassembled WGS sequence"/>
</dbReference>
<evidence type="ECO:0000256" key="2">
    <source>
        <dbReference type="ARBA" id="ARBA00022525"/>
    </source>
</evidence>
<protein>
    <submittedName>
        <fullName evidence="7">Uncharacterized protein</fullName>
    </submittedName>
</protein>
<evidence type="ECO:0000256" key="5">
    <source>
        <dbReference type="ARBA" id="ARBA00023157"/>
    </source>
</evidence>
<dbReference type="Pfam" id="PF00090">
    <property type="entry name" value="TSP_1"/>
    <property type="match status" value="3"/>
</dbReference>
<keyword evidence="8" id="KW-1185">Reference proteome</keyword>
<evidence type="ECO:0000256" key="1">
    <source>
        <dbReference type="ARBA" id="ARBA00004613"/>
    </source>
</evidence>